<organism evidence="3">
    <name type="scientific">Tityus obscurus</name>
    <name type="common">Amazonian scorpion</name>
    <name type="synonym">Tityus cambridgei</name>
    <dbReference type="NCBI Taxonomy" id="1221240"/>
    <lineage>
        <taxon>Eukaryota</taxon>
        <taxon>Metazoa</taxon>
        <taxon>Ecdysozoa</taxon>
        <taxon>Arthropoda</taxon>
        <taxon>Chelicerata</taxon>
        <taxon>Arachnida</taxon>
        <taxon>Scorpiones</taxon>
        <taxon>Buthida</taxon>
        <taxon>Buthoidea</taxon>
        <taxon>Buthidae</taxon>
        <taxon>Tityus</taxon>
    </lineage>
</organism>
<dbReference type="PRINTS" id="PR00838">
    <property type="entry name" value="V5ALLERGEN"/>
</dbReference>
<feature type="domain" description="SCP" evidence="2">
    <location>
        <begin position="46"/>
        <end position="191"/>
    </location>
</feature>
<dbReference type="InterPro" id="IPR035940">
    <property type="entry name" value="CAP_sf"/>
</dbReference>
<dbReference type="EMBL" id="GEMQ01000069">
    <property type="protein sequence ID" value="JAT91120.1"/>
    <property type="molecule type" value="Transcribed_RNA"/>
</dbReference>
<dbReference type="PANTHER" id="PTHR10334">
    <property type="entry name" value="CYSTEINE-RICH SECRETORY PROTEIN-RELATED"/>
    <property type="match status" value="1"/>
</dbReference>
<evidence type="ECO:0000313" key="3">
    <source>
        <dbReference type="EMBL" id="JAT91120.1"/>
    </source>
</evidence>
<dbReference type="PRINTS" id="PR00837">
    <property type="entry name" value="V5TPXLIKE"/>
</dbReference>
<dbReference type="Gene3D" id="1.10.10.740">
    <property type="entry name" value="Crisp domain"/>
    <property type="match status" value="1"/>
</dbReference>
<feature type="chain" id="PRO_5009115623" evidence="1">
    <location>
        <begin position="22"/>
        <end position="264"/>
    </location>
</feature>
<dbReference type="InterPro" id="IPR001283">
    <property type="entry name" value="CRISP-related"/>
</dbReference>
<feature type="signal peptide" evidence="1">
    <location>
        <begin position="1"/>
        <end position="21"/>
    </location>
</feature>
<dbReference type="InterPro" id="IPR018244">
    <property type="entry name" value="Allrgn_V5/Tpx1_CS"/>
</dbReference>
<dbReference type="InterPro" id="IPR014044">
    <property type="entry name" value="CAP_dom"/>
</dbReference>
<dbReference type="InterPro" id="IPR042076">
    <property type="entry name" value="Crisp-like_dom"/>
</dbReference>
<dbReference type="SUPFAM" id="SSF55797">
    <property type="entry name" value="PR-1-like"/>
    <property type="match status" value="1"/>
</dbReference>
<dbReference type="Gene3D" id="3.40.33.10">
    <property type="entry name" value="CAP"/>
    <property type="match status" value="1"/>
</dbReference>
<keyword evidence="1" id="KW-0732">Signal</keyword>
<dbReference type="GO" id="GO:0005576">
    <property type="term" value="C:extracellular region"/>
    <property type="evidence" value="ECO:0007669"/>
    <property type="project" value="InterPro"/>
</dbReference>
<evidence type="ECO:0000259" key="2">
    <source>
        <dbReference type="SMART" id="SM00198"/>
    </source>
</evidence>
<dbReference type="PROSITE" id="PS01009">
    <property type="entry name" value="CRISP_1"/>
    <property type="match status" value="1"/>
</dbReference>
<dbReference type="AlphaFoldDB" id="A0A1E1WVS6"/>
<reference evidence="3" key="1">
    <citation type="submission" date="2015-08" db="EMBL/GenBank/DDBJ databases">
        <title>Proteomic endorsed transcriptomic profile of the venom gland from Tityus obscurus.</title>
        <authorList>
            <person name="Oliveira U.C."/>
            <person name="Nishiyama M.Y.Jr."/>
            <person name="Santos M.B."/>
            <person name="Silva A.P."/>
            <person name="Chalkidis H.M."/>
            <person name="Imberg A.S."/>
            <person name="Candido D.M."/>
            <person name="Yamanouye N."/>
            <person name="Dorce V.A."/>
            <person name="Junqueira-de-Azevedo I.L."/>
        </authorList>
    </citation>
    <scope>NUCLEOTIDE SEQUENCE</scope>
    <source>
        <tissue evidence="3">Telson</tissue>
    </source>
</reference>
<proteinExistence type="predicted"/>
<dbReference type="Pfam" id="PF00188">
    <property type="entry name" value="CAP"/>
    <property type="match status" value="1"/>
</dbReference>
<dbReference type="InterPro" id="IPR002413">
    <property type="entry name" value="V5_allergen-like"/>
</dbReference>
<sequence length="264" mass="30666">MLTNFISFISILFVTVDVIDSLMLIPPPKIYGNKIPEKDVNTSYSKTRRQIVNGHNYYRSIVNPPASNMLNMYWHHAASRSAQSWAESCRDLTHSSKWERWVKNYGFCGQNIFIASARVSWLYAIKSWNSEKQLFYYGRDNNINEVGHYTQMVWYNTHVVGCGYHYCGRDRVRIPYHNYVCNYCPIGNYPDKLGTPYESGQPCSKCPGRCKRNKLCTNACYYGDSWSTCAELNVTSPDWLCTDPKQQRYSMCLATCRCTPDRIF</sequence>
<dbReference type="SMART" id="SM00198">
    <property type="entry name" value="SCP"/>
    <property type="match status" value="1"/>
</dbReference>
<dbReference type="Pfam" id="PF08562">
    <property type="entry name" value="Crisp"/>
    <property type="match status" value="1"/>
</dbReference>
<name>A0A1E1WVS6_TITOB</name>
<dbReference type="SUPFAM" id="SSF57546">
    <property type="entry name" value="Crisp domain-like"/>
    <property type="match status" value="1"/>
</dbReference>
<accession>A0A1E1WVS6</accession>
<evidence type="ECO:0000256" key="1">
    <source>
        <dbReference type="SAM" id="SignalP"/>
    </source>
</evidence>
<protein>
    <submittedName>
        <fullName evidence="3">Putative cysteine-rich protein</fullName>
    </submittedName>
</protein>
<dbReference type="InterPro" id="IPR013871">
    <property type="entry name" value="Cysteine_rich_secretory"/>
</dbReference>